<sequence>MTKATLFFAECQGHRLAYKAYIHPTSDLQPVIWIHGLTGSVNFWEAAMFPEIYRERSWYSISLPLHFPSTFNGTPTKDSLSETLLADLIDAVVRKIPTGKVSIVGYSVGAFAALNYAAKYPDRVASIVSVGGFLTGKAKGIEGIVQFLARGTRLRKAAFHLAYRTLQLHPLVFKLATFAYARKWRRLASYPQLDPTIRNIFPDVRRHDPEGQRIWFYYLLKMNLLDETCVIDCPVLVIAGDKDPIIPFEHQVKYASLLPNAETLVLPGVGHVAFGESPDQFREAVLKWFSKHAG</sequence>
<dbReference type="InterPro" id="IPR000073">
    <property type="entry name" value="AB_hydrolase_1"/>
</dbReference>
<organism evidence="2 3">
    <name type="scientific">Neolewinella aurantiaca</name>
    <dbReference type="NCBI Taxonomy" id="2602767"/>
    <lineage>
        <taxon>Bacteria</taxon>
        <taxon>Pseudomonadati</taxon>
        <taxon>Bacteroidota</taxon>
        <taxon>Saprospiria</taxon>
        <taxon>Saprospirales</taxon>
        <taxon>Lewinellaceae</taxon>
        <taxon>Neolewinella</taxon>
    </lineage>
</organism>
<dbReference type="InterPro" id="IPR029058">
    <property type="entry name" value="AB_hydrolase_fold"/>
</dbReference>
<protein>
    <submittedName>
        <fullName evidence="2">Alpha/beta hydrolase</fullName>
    </submittedName>
</protein>
<evidence type="ECO:0000259" key="1">
    <source>
        <dbReference type="Pfam" id="PF00561"/>
    </source>
</evidence>
<comment type="caution">
    <text evidence="2">The sequence shown here is derived from an EMBL/GenBank/DDBJ whole genome shotgun (WGS) entry which is preliminary data.</text>
</comment>
<dbReference type="EMBL" id="VOXD01000003">
    <property type="protein sequence ID" value="TXF91185.1"/>
    <property type="molecule type" value="Genomic_DNA"/>
</dbReference>
<dbReference type="GO" id="GO:0016787">
    <property type="term" value="F:hydrolase activity"/>
    <property type="evidence" value="ECO:0007669"/>
    <property type="project" value="UniProtKB-KW"/>
</dbReference>
<dbReference type="GO" id="GO:0016020">
    <property type="term" value="C:membrane"/>
    <property type="evidence" value="ECO:0007669"/>
    <property type="project" value="TreeGrafter"/>
</dbReference>
<dbReference type="AlphaFoldDB" id="A0A5C7G0H5"/>
<reference evidence="2 3" key="1">
    <citation type="submission" date="2019-08" db="EMBL/GenBank/DDBJ databases">
        <title>Lewinella sp. strain SSH13 Genome sequencing and assembly.</title>
        <authorList>
            <person name="Kim I."/>
        </authorList>
    </citation>
    <scope>NUCLEOTIDE SEQUENCE [LARGE SCALE GENOMIC DNA]</scope>
    <source>
        <strain evidence="2 3">SSH13</strain>
    </source>
</reference>
<dbReference type="Pfam" id="PF00561">
    <property type="entry name" value="Abhydrolase_1"/>
    <property type="match status" value="1"/>
</dbReference>
<gene>
    <name evidence="2" type="ORF">FUA23_02870</name>
</gene>
<evidence type="ECO:0000313" key="3">
    <source>
        <dbReference type="Proteomes" id="UP000321907"/>
    </source>
</evidence>
<dbReference type="OrthoDB" id="9780932at2"/>
<evidence type="ECO:0000313" key="2">
    <source>
        <dbReference type="EMBL" id="TXF91185.1"/>
    </source>
</evidence>
<proteinExistence type="predicted"/>
<keyword evidence="3" id="KW-1185">Reference proteome</keyword>
<dbReference type="Proteomes" id="UP000321907">
    <property type="component" value="Unassembled WGS sequence"/>
</dbReference>
<accession>A0A5C7G0H5</accession>
<dbReference type="InterPro" id="IPR050266">
    <property type="entry name" value="AB_hydrolase_sf"/>
</dbReference>
<dbReference type="PANTHER" id="PTHR43798:SF33">
    <property type="entry name" value="HYDROLASE, PUTATIVE (AFU_ORTHOLOGUE AFUA_2G14860)-RELATED"/>
    <property type="match status" value="1"/>
</dbReference>
<dbReference type="Gene3D" id="3.40.50.1820">
    <property type="entry name" value="alpha/beta hydrolase"/>
    <property type="match status" value="1"/>
</dbReference>
<dbReference type="PANTHER" id="PTHR43798">
    <property type="entry name" value="MONOACYLGLYCEROL LIPASE"/>
    <property type="match status" value="1"/>
</dbReference>
<feature type="domain" description="AB hydrolase-1" evidence="1">
    <location>
        <begin position="30"/>
        <end position="278"/>
    </location>
</feature>
<name>A0A5C7G0H5_9BACT</name>
<dbReference type="RefSeq" id="WP_147929204.1">
    <property type="nucleotide sequence ID" value="NZ_VOXD01000003.1"/>
</dbReference>
<keyword evidence="2" id="KW-0378">Hydrolase</keyword>
<dbReference type="SUPFAM" id="SSF53474">
    <property type="entry name" value="alpha/beta-Hydrolases"/>
    <property type="match status" value="1"/>
</dbReference>